<evidence type="ECO:0000256" key="2">
    <source>
        <dbReference type="SAM" id="SignalP"/>
    </source>
</evidence>
<feature type="compositionally biased region" description="Polar residues" evidence="1">
    <location>
        <begin position="400"/>
        <end position="409"/>
    </location>
</feature>
<feature type="signal peptide" evidence="2">
    <location>
        <begin position="1"/>
        <end position="24"/>
    </location>
</feature>
<organism evidence="3">
    <name type="scientific">Phaffia rhodozyma</name>
    <name type="common">Yeast</name>
    <name type="synonym">Xanthophyllomyces dendrorhous</name>
    <dbReference type="NCBI Taxonomy" id="264483"/>
    <lineage>
        <taxon>Eukaryota</taxon>
        <taxon>Fungi</taxon>
        <taxon>Dikarya</taxon>
        <taxon>Basidiomycota</taxon>
        <taxon>Agaricomycotina</taxon>
        <taxon>Tremellomycetes</taxon>
        <taxon>Cystofilobasidiales</taxon>
        <taxon>Mrakiaceae</taxon>
        <taxon>Phaffia</taxon>
    </lineage>
</organism>
<name>A0A0F7SN43_PHARH</name>
<keyword evidence="2" id="KW-0732">Signal</keyword>
<feature type="region of interest" description="Disordered" evidence="1">
    <location>
        <begin position="349"/>
        <end position="425"/>
    </location>
</feature>
<proteinExistence type="predicted"/>
<evidence type="ECO:0000256" key="1">
    <source>
        <dbReference type="SAM" id="MobiDB-lite"/>
    </source>
</evidence>
<protein>
    <submittedName>
        <fullName evidence="3">Uncharacterized protein</fullName>
    </submittedName>
</protein>
<sequence length="425" mass="46332">MFTLFHFTILALTLILSFFTQLLTQGTINLDTLLPISDWPSTSEDFPTVLLKLSACCLTHTKMGGLGNEVGLIELPAESYVDLSNSAFARDPTGPHTDLYVASSPLDRHVSTGFGREITQVKASFRPGILGSWEGGDDSPYWTEFSRFYTALKEWLGALGWWTLGWVPGGRGAWDLGARALRFGGTRRLSRGGRWGLRLVPILAEGDALIGPDFEQEEEDRREEHPQDDVGEGEEDENVYKKFLAGGYTQVNDPSEEDDPTYHPSRSSHQIRPQLRARSYSSSSSSSSSTSSSHSSSSSPAAYSDEPLSTLSMLPPSPTLPTVLLAHMTSSSSSPLTRRRFNALLPSLSVLDPASSSSTTSSSFFSSTLSPPPFSSSSPYAGQEALSLKEFVRQRREPSVTPSPSNSFSRPDAGDEPEGRRNVGY</sequence>
<feature type="region of interest" description="Disordered" evidence="1">
    <location>
        <begin position="209"/>
        <end position="236"/>
    </location>
</feature>
<feature type="chain" id="PRO_5002522038" evidence="2">
    <location>
        <begin position="25"/>
        <end position="425"/>
    </location>
</feature>
<dbReference type="AlphaFoldDB" id="A0A0F7SN43"/>
<feature type="compositionally biased region" description="Low complexity" evidence="1">
    <location>
        <begin position="349"/>
        <end position="379"/>
    </location>
</feature>
<reference evidence="3" key="1">
    <citation type="submission" date="2014-08" db="EMBL/GenBank/DDBJ databases">
        <authorList>
            <person name="Sharma Rahul"/>
            <person name="Thines Marco"/>
        </authorList>
    </citation>
    <scope>NUCLEOTIDE SEQUENCE</scope>
</reference>
<evidence type="ECO:0000313" key="3">
    <source>
        <dbReference type="EMBL" id="CED82084.1"/>
    </source>
</evidence>
<feature type="compositionally biased region" description="Low complexity" evidence="1">
    <location>
        <begin position="279"/>
        <end position="299"/>
    </location>
</feature>
<feature type="region of interest" description="Disordered" evidence="1">
    <location>
        <begin position="249"/>
        <end position="315"/>
    </location>
</feature>
<accession>A0A0F7SN43</accession>
<dbReference type="EMBL" id="LN483124">
    <property type="protein sequence ID" value="CED82084.1"/>
    <property type="molecule type" value="Genomic_DNA"/>
</dbReference>